<sequence length="90" mass="9484">MHTASSAKNVVASSTFGLIVVFTLMFWLPQFGSLAMAFGCAVLLSAYVLALPDQFRTQSGSLVPATCLLAALWMATAAVALMAWLGQLQS</sequence>
<proteinExistence type="predicted"/>
<evidence type="ECO:0000313" key="3">
    <source>
        <dbReference type="Proteomes" id="UP000315750"/>
    </source>
</evidence>
<evidence type="ECO:0000313" key="2">
    <source>
        <dbReference type="EMBL" id="QDU58563.1"/>
    </source>
</evidence>
<dbReference type="KEGG" id="amuc:Pan181_48020"/>
<gene>
    <name evidence="2" type="ORF">Pan181_48020</name>
</gene>
<name>A0A518AV19_9BACT</name>
<accession>A0A518AV19</accession>
<keyword evidence="3" id="KW-1185">Reference proteome</keyword>
<evidence type="ECO:0000256" key="1">
    <source>
        <dbReference type="SAM" id="Phobius"/>
    </source>
</evidence>
<feature type="transmembrane region" description="Helical" evidence="1">
    <location>
        <begin position="34"/>
        <end position="50"/>
    </location>
</feature>
<keyword evidence="1" id="KW-1133">Transmembrane helix</keyword>
<keyword evidence="1" id="KW-0472">Membrane</keyword>
<dbReference type="RefSeq" id="WP_145250722.1">
    <property type="nucleotide sequence ID" value="NZ_CP036278.1"/>
</dbReference>
<reference evidence="2 3" key="1">
    <citation type="submission" date="2019-02" db="EMBL/GenBank/DDBJ databases">
        <title>Deep-cultivation of Planctomycetes and their phenomic and genomic characterization uncovers novel biology.</title>
        <authorList>
            <person name="Wiegand S."/>
            <person name="Jogler M."/>
            <person name="Boedeker C."/>
            <person name="Pinto D."/>
            <person name="Vollmers J."/>
            <person name="Rivas-Marin E."/>
            <person name="Kohn T."/>
            <person name="Peeters S.H."/>
            <person name="Heuer A."/>
            <person name="Rast P."/>
            <person name="Oberbeckmann S."/>
            <person name="Bunk B."/>
            <person name="Jeske O."/>
            <person name="Meyerdierks A."/>
            <person name="Storesund J.E."/>
            <person name="Kallscheuer N."/>
            <person name="Luecker S."/>
            <person name="Lage O.M."/>
            <person name="Pohl T."/>
            <person name="Merkel B.J."/>
            <person name="Hornburger P."/>
            <person name="Mueller R.-W."/>
            <person name="Bruemmer F."/>
            <person name="Labrenz M."/>
            <person name="Spormann A.M."/>
            <person name="Op den Camp H."/>
            <person name="Overmann J."/>
            <person name="Amann R."/>
            <person name="Jetten M.S.M."/>
            <person name="Mascher T."/>
            <person name="Medema M.H."/>
            <person name="Devos D.P."/>
            <person name="Kaster A.-K."/>
            <person name="Ovreas L."/>
            <person name="Rohde M."/>
            <person name="Galperin M.Y."/>
            <person name="Jogler C."/>
        </authorList>
    </citation>
    <scope>NUCLEOTIDE SEQUENCE [LARGE SCALE GENOMIC DNA]</scope>
    <source>
        <strain evidence="2 3">Pan181</strain>
    </source>
</reference>
<dbReference type="EMBL" id="CP036278">
    <property type="protein sequence ID" value="QDU58563.1"/>
    <property type="molecule type" value="Genomic_DNA"/>
</dbReference>
<organism evidence="2 3">
    <name type="scientific">Aeoliella mucimassa</name>
    <dbReference type="NCBI Taxonomy" id="2527972"/>
    <lineage>
        <taxon>Bacteria</taxon>
        <taxon>Pseudomonadati</taxon>
        <taxon>Planctomycetota</taxon>
        <taxon>Planctomycetia</taxon>
        <taxon>Pirellulales</taxon>
        <taxon>Lacipirellulaceae</taxon>
        <taxon>Aeoliella</taxon>
    </lineage>
</organism>
<feature type="transmembrane region" description="Helical" evidence="1">
    <location>
        <begin position="62"/>
        <end position="85"/>
    </location>
</feature>
<keyword evidence="1" id="KW-0812">Transmembrane</keyword>
<dbReference type="AlphaFoldDB" id="A0A518AV19"/>
<feature type="transmembrane region" description="Helical" evidence="1">
    <location>
        <begin position="9"/>
        <end position="28"/>
    </location>
</feature>
<protein>
    <submittedName>
        <fullName evidence="2">Uncharacterized protein</fullName>
    </submittedName>
</protein>
<dbReference type="Proteomes" id="UP000315750">
    <property type="component" value="Chromosome"/>
</dbReference>